<evidence type="ECO:0000256" key="4">
    <source>
        <dbReference type="ARBA" id="ARBA00023054"/>
    </source>
</evidence>
<accession>A0A6J1HXZ4</accession>
<dbReference type="InterPro" id="IPR027640">
    <property type="entry name" value="Kinesin-like_fam"/>
</dbReference>
<proteinExistence type="inferred from homology"/>
<keyword evidence="3 7" id="KW-0067">ATP-binding</keyword>
<dbReference type="InterPro" id="IPR019821">
    <property type="entry name" value="Kinesin_motor_CS"/>
</dbReference>
<dbReference type="SUPFAM" id="SSF52540">
    <property type="entry name" value="P-loop containing nucleoside triphosphate hydrolases"/>
    <property type="match status" value="1"/>
</dbReference>
<evidence type="ECO:0000259" key="10">
    <source>
        <dbReference type="PROSITE" id="PS50067"/>
    </source>
</evidence>
<dbReference type="PRINTS" id="PR00380">
    <property type="entry name" value="KINESINHEAVY"/>
</dbReference>
<dbReference type="CDD" id="cd01369">
    <property type="entry name" value="KISc_KHC_KIF5"/>
    <property type="match status" value="1"/>
</dbReference>
<dbReference type="SMART" id="SM00129">
    <property type="entry name" value="KISc"/>
    <property type="match status" value="1"/>
</dbReference>
<gene>
    <name evidence="12" type="primary">LOC111467867</name>
</gene>
<dbReference type="InterPro" id="IPR036961">
    <property type="entry name" value="Kinesin_motor_dom_sf"/>
</dbReference>
<evidence type="ECO:0000256" key="9">
    <source>
        <dbReference type="SAM" id="Coils"/>
    </source>
</evidence>
<dbReference type="Gene3D" id="3.40.850.10">
    <property type="entry name" value="Kinesin motor domain"/>
    <property type="match status" value="1"/>
</dbReference>
<keyword evidence="2 7" id="KW-0547">Nucleotide-binding</keyword>
<evidence type="ECO:0000256" key="6">
    <source>
        <dbReference type="ARBA" id="ARBA00061495"/>
    </source>
</evidence>
<evidence type="ECO:0000256" key="7">
    <source>
        <dbReference type="PROSITE-ProRule" id="PRU00283"/>
    </source>
</evidence>
<dbReference type="PROSITE" id="PS00411">
    <property type="entry name" value="KINESIN_MOTOR_1"/>
    <property type="match status" value="1"/>
</dbReference>
<comment type="similarity">
    <text evidence="6">Belongs to the TRAFAC class myosin-kinesin ATPase superfamily. Kinesin family. KIN-1 subfamily.</text>
</comment>
<dbReference type="AlphaFoldDB" id="A0A6J1HXZ4"/>
<evidence type="ECO:0000313" key="12">
    <source>
        <dbReference type="RefSeq" id="XP_022968710.1"/>
    </source>
</evidence>
<protein>
    <recommendedName>
        <fullName evidence="8">Kinesin-like protein</fullName>
    </recommendedName>
</protein>
<dbReference type="Proteomes" id="UP000504608">
    <property type="component" value="Unplaced"/>
</dbReference>
<feature type="coiled-coil region" evidence="9">
    <location>
        <begin position="408"/>
        <end position="435"/>
    </location>
</feature>
<feature type="domain" description="Kinesin motor" evidence="10">
    <location>
        <begin position="3"/>
        <end position="333"/>
    </location>
</feature>
<dbReference type="InterPro" id="IPR027417">
    <property type="entry name" value="P-loop_NTPase"/>
</dbReference>
<feature type="binding site" evidence="7">
    <location>
        <begin position="86"/>
        <end position="93"/>
    </location>
    <ligand>
        <name>ATP</name>
        <dbReference type="ChEBI" id="CHEBI:30616"/>
    </ligand>
</feature>
<dbReference type="RefSeq" id="XP_022968710.1">
    <property type="nucleotide sequence ID" value="XM_023112942.1"/>
</dbReference>
<evidence type="ECO:0000256" key="2">
    <source>
        <dbReference type="ARBA" id="ARBA00022741"/>
    </source>
</evidence>
<name>A0A6J1HXZ4_CUCMA</name>
<dbReference type="GO" id="GO:0008017">
    <property type="term" value="F:microtubule binding"/>
    <property type="evidence" value="ECO:0007669"/>
    <property type="project" value="InterPro"/>
</dbReference>
<dbReference type="GO" id="GO:0007018">
    <property type="term" value="P:microtubule-based movement"/>
    <property type="evidence" value="ECO:0007669"/>
    <property type="project" value="InterPro"/>
</dbReference>
<sequence>MSNITVCARFRPLSSKERRDHGDAVCIQCVDSETFIFKDEKAEEFTFNFDRVFYEKSEQTDVYRFLAQPIVQDALNAVNGTIITFGQTGAGKTYSMEGPGILECHAVEKGLLPRVVEEIFECTKFADETSKYTIKLSMVEIYMEKVRDLFDLSKDNIQIKESKTQGIMLNGVIEMPVKDPPEALLTLSNGIANRAVGETQMNIASSRSHCIYIFTIQQESTKDKRARTGKLNLVDLAGSEKVEKTGAEGRVLEEAKTINKSLSALGNVINALTCGPTGRGNHIPYRDSKLTRILQDALGGNSRTALLCCCSPSPTNSSESLSTLRFGARAKHIKTSPRVANEDKSIRELENFTPIKRESREKLLNEESLDMEHVQILEQLFIQNGILFDPCSIEEPELAYEDVTSQTISSLQLALEELLSTNVELMKENVGLKARVSAAELHHEPISKSSLLVSISCHLSLFRDWFKSLFHSPPNHYT</sequence>
<dbReference type="PANTHER" id="PTHR47968">
    <property type="entry name" value="CENTROMERE PROTEIN E"/>
    <property type="match status" value="1"/>
</dbReference>
<evidence type="ECO:0000256" key="5">
    <source>
        <dbReference type="ARBA" id="ARBA00023175"/>
    </source>
</evidence>
<dbReference type="GO" id="GO:0005524">
    <property type="term" value="F:ATP binding"/>
    <property type="evidence" value="ECO:0007669"/>
    <property type="project" value="UniProtKB-UniRule"/>
</dbReference>
<keyword evidence="4 9" id="KW-0175">Coiled coil</keyword>
<dbReference type="Pfam" id="PF00225">
    <property type="entry name" value="Kinesin"/>
    <property type="match status" value="1"/>
</dbReference>
<dbReference type="PANTHER" id="PTHR47968:SF17">
    <property type="entry name" value="KINESIN-LIKE PROTEIN"/>
    <property type="match status" value="1"/>
</dbReference>
<dbReference type="FunFam" id="3.40.850.10:FF:000114">
    <property type="entry name" value="Kinesin-like protein"/>
    <property type="match status" value="1"/>
</dbReference>
<dbReference type="PROSITE" id="PS50067">
    <property type="entry name" value="KINESIN_MOTOR_2"/>
    <property type="match status" value="1"/>
</dbReference>
<evidence type="ECO:0000256" key="3">
    <source>
        <dbReference type="ARBA" id="ARBA00022840"/>
    </source>
</evidence>
<dbReference type="GeneID" id="111467867"/>
<keyword evidence="1 8" id="KW-0493">Microtubule</keyword>
<evidence type="ECO:0000256" key="1">
    <source>
        <dbReference type="ARBA" id="ARBA00022701"/>
    </source>
</evidence>
<reference evidence="12" key="1">
    <citation type="submission" date="2025-08" db="UniProtKB">
        <authorList>
            <consortium name="RefSeq"/>
        </authorList>
    </citation>
    <scope>IDENTIFICATION</scope>
    <source>
        <tissue evidence="12">Young leaves</tissue>
    </source>
</reference>
<dbReference type="GO" id="GO:0003777">
    <property type="term" value="F:microtubule motor activity"/>
    <property type="evidence" value="ECO:0007669"/>
    <property type="project" value="InterPro"/>
</dbReference>
<keyword evidence="11" id="KW-1185">Reference proteome</keyword>
<keyword evidence="5 7" id="KW-0505">Motor protein</keyword>
<organism evidence="11 12">
    <name type="scientific">Cucurbita maxima</name>
    <name type="common">Pumpkin</name>
    <name type="synonym">Winter squash</name>
    <dbReference type="NCBI Taxonomy" id="3661"/>
    <lineage>
        <taxon>Eukaryota</taxon>
        <taxon>Viridiplantae</taxon>
        <taxon>Streptophyta</taxon>
        <taxon>Embryophyta</taxon>
        <taxon>Tracheophyta</taxon>
        <taxon>Spermatophyta</taxon>
        <taxon>Magnoliopsida</taxon>
        <taxon>eudicotyledons</taxon>
        <taxon>Gunneridae</taxon>
        <taxon>Pentapetalae</taxon>
        <taxon>rosids</taxon>
        <taxon>fabids</taxon>
        <taxon>Cucurbitales</taxon>
        <taxon>Cucurbitaceae</taxon>
        <taxon>Cucurbiteae</taxon>
        <taxon>Cucurbita</taxon>
    </lineage>
</organism>
<evidence type="ECO:0000313" key="11">
    <source>
        <dbReference type="Proteomes" id="UP000504608"/>
    </source>
</evidence>
<evidence type="ECO:0000256" key="8">
    <source>
        <dbReference type="RuleBase" id="RU000394"/>
    </source>
</evidence>
<dbReference type="InterPro" id="IPR001752">
    <property type="entry name" value="Kinesin_motor_dom"/>
</dbReference>
<dbReference type="GO" id="GO:0005874">
    <property type="term" value="C:microtubule"/>
    <property type="evidence" value="ECO:0007669"/>
    <property type="project" value="UniProtKB-KW"/>
</dbReference>